<feature type="domain" description="NAD-dependent epimerase/dehydratase" evidence="1">
    <location>
        <begin position="7"/>
        <end position="242"/>
    </location>
</feature>
<gene>
    <name evidence="2" type="ORF">SAMN04489727_2058</name>
</gene>
<organism evidence="2 3">
    <name type="scientific">Amycolatopsis tolypomycina</name>
    <dbReference type="NCBI Taxonomy" id="208445"/>
    <lineage>
        <taxon>Bacteria</taxon>
        <taxon>Bacillati</taxon>
        <taxon>Actinomycetota</taxon>
        <taxon>Actinomycetes</taxon>
        <taxon>Pseudonocardiales</taxon>
        <taxon>Pseudonocardiaceae</taxon>
        <taxon>Amycolatopsis</taxon>
    </lineage>
</organism>
<dbReference type="Gene3D" id="3.40.50.720">
    <property type="entry name" value="NAD(P)-binding Rossmann-like Domain"/>
    <property type="match status" value="1"/>
</dbReference>
<dbReference type="EMBL" id="FNSO01000003">
    <property type="protein sequence ID" value="SEB47748.1"/>
    <property type="molecule type" value="Genomic_DNA"/>
</dbReference>
<reference evidence="3" key="1">
    <citation type="submission" date="2016-10" db="EMBL/GenBank/DDBJ databases">
        <authorList>
            <person name="Varghese N."/>
            <person name="Submissions S."/>
        </authorList>
    </citation>
    <scope>NUCLEOTIDE SEQUENCE [LARGE SCALE GENOMIC DNA]</scope>
    <source>
        <strain evidence="3">DSM 44544</strain>
    </source>
</reference>
<proteinExistence type="predicted"/>
<dbReference type="InterPro" id="IPR001509">
    <property type="entry name" value="Epimerase_deHydtase"/>
</dbReference>
<sequence>MSPHGEVLITGAAGFIGRHTTKSFHRAGYRVTANDLRPAPDHLAHAARWQRGNFAASTLLAEIAAGRYQTVVHQAGISNTRAPAGPELEETNTIGVLRLADACRTGGTRLIYASSHAVYGTLHDREPIAEDADTDSVRCSGPLNPYAASKLALDEEMRARHDTGFDWVGLRYTNVFGPDETDKGPMASIISQLLRSAARTGQVRLFDDSLTAARDYIPVETVTATIVQLAEQPVPAAVYNLGSGFAVSFADVASWCARLYRQATGTLSLQVQLVPNAVTTAYQYFTCADMTALDKALPDRPTVSALSIEARAAELFETFLSCESG</sequence>
<dbReference type="InterPro" id="IPR050177">
    <property type="entry name" value="Lipid_A_modif_metabolic_enz"/>
</dbReference>
<dbReference type="Gene3D" id="3.90.25.10">
    <property type="entry name" value="UDP-galactose 4-epimerase, domain 1"/>
    <property type="match status" value="1"/>
</dbReference>
<dbReference type="OrthoDB" id="9801785at2"/>
<dbReference type="AlphaFoldDB" id="A0A1H4JPR8"/>
<dbReference type="Pfam" id="PF01370">
    <property type="entry name" value="Epimerase"/>
    <property type="match status" value="1"/>
</dbReference>
<evidence type="ECO:0000259" key="1">
    <source>
        <dbReference type="Pfam" id="PF01370"/>
    </source>
</evidence>
<protein>
    <submittedName>
        <fullName evidence="2">ADP-glyceromanno-heptose 6-epimerase</fullName>
    </submittedName>
</protein>
<accession>A0A1H4JPR8</accession>
<dbReference type="SUPFAM" id="SSF51735">
    <property type="entry name" value="NAD(P)-binding Rossmann-fold domains"/>
    <property type="match status" value="1"/>
</dbReference>
<name>A0A1H4JPR8_9PSEU</name>
<dbReference type="PANTHER" id="PTHR43245">
    <property type="entry name" value="BIFUNCTIONAL POLYMYXIN RESISTANCE PROTEIN ARNA"/>
    <property type="match status" value="1"/>
</dbReference>
<keyword evidence="3" id="KW-1185">Reference proteome</keyword>
<dbReference type="STRING" id="208445.SAMN04489727_2058"/>
<dbReference type="Proteomes" id="UP000199622">
    <property type="component" value="Unassembled WGS sequence"/>
</dbReference>
<evidence type="ECO:0000313" key="3">
    <source>
        <dbReference type="Proteomes" id="UP000199622"/>
    </source>
</evidence>
<evidence type="ECO:0000313" key="2">
    <source>
        <dbReference type="EMBL" id="SEB47748.1"/>
    </source>
</evidence>
<dbReference type="InterPro" id="IPR036291">
    <property type="entry name" value="NAD(P)-bd_dom_sf"/>
</dbReference>